<keyword evidence="3" id="KW-0325">Glycoprotein</keyword>
<accession>A0AAD7VN61</accession>
<name>A0AAD7VN61_QUISA</name>
<evidence type="ECO:0000256" key="4">
    <source>
        <dbReference type="SAM" id="SignalP"/>
    </source>
</evidence>
<proteinExistence type="predicted"/>
<dbReference type="FunFam" id="2.90.10.30:FF:000003">
    <property type="entry name" value="Os04g0303100 protein"/>
    <property type="match status" value="1"/>
</dbReference>
<dbReference type="Gene3D" id="2.90.10.10">
    <property type="entry name" value="Bulb-type lectin domain"/>
    <property type="match status" value="1"/>
</dbReference>
<dbReference type="PIRSF" id="PIRSF002686">
    <property type="entry name" value="SLG"/>
    <property type="match status" value="1"/>
</dbReference>
<feature type="signal peptide" evidence="4">
    <location>
        <begin position="1"/>
        <end position="28"/>
    </location>
</feature>
<comment type="caution">
    <text evidence="7">The sequence shown here is derived from an EMBL/GenBank/DDBJ whole genome shotgun (WGS) entry which is preliminary data.</text>
</comment>
<dbReference type="CDD" id="cd01098">
    <property type="entry name" value="PAN_AP_plant"/>
    <property type="match status" value="1"/>
</dbReference>
<dbReference type="EMBL" id="JARAOO010000001">
    <property type="protein sequence ID" value="KAJ7981820.1"/>
    <property type="molecule type" value="Genomic_DNA"/>
</dbReference>
<keyword evidence="2" id="KW-1015">Disulfide bond</keyword>
<feature type="domain" description="Apple" evidence="6">
    <location>
        <begin position="364"/>
        <end position="442"/>
    </location>
</feature>
<dbReference type="CDD" id="cd00028">
    <property type="entry name" value="B_lectin"/>
    <property type="match status" value="1"/>
</dbReference>
<evidence type="ECO:0000313" key="8">
    <source>
        <dbReference type="Proteomes" id="UP001163823"/>
    </source>
</evidence>
<dbReference type="InterPro" id="IPR036426">
    <property type="entry name" value="Bulb-type_lectin_dom_sf"/>
</dbReference>
<evidence type="ECO:0000256" key="3">
    <source>
        <dbReference type="ARBA" id="ARBA00023180"/>
    </source>
</evidence>
<dbReference type="GO" id="GO:0009505">
    <property type="term" value="C:plant-type cell wall"/>
    <property type="evidence" value="ECO:0007669"/>
    <property type="project" value="TreeGrafter"/>
</dbReference>
<dbReference type="PANTHER" id="PTHR32444:SF10">
    <property type="entry name" value="CURCULIN-LIKE (MANNOSE-BINDING) LECTIN FAMILY PROTEIN-RELATED"/>
    <property type="match status" value="1"/>
</dbReference>
<dbReference type="PANTHER" id="PTHR32444">
    <property type="entry name" value="BULB-TYPE LECTIN DOMAIN-CONTAINING PROTEIN"/>
    <property type="match status" value="1"/>
</dbReference>
<evidence type="ECO:0000259" key="5">
    <source>
        <dbReference type="PROSITE" id="PS50927"/>
    </source>
</evidence>
<dbReference type="AlphaFoldDB" id="A0AAD7VN61"/>
<feature type="chain" id="PRO_5041963652" evidence="4">
    <location>
        <begin position="29"/>
        <end position="442"/>
    </location>
</feature>
<evidence type="ECO:0000256" key="1">
    <source>
        <dbReference type="ARBA" id="ARBA00022729"/>
    </source>
</evidence>
<feature type="domain" description="Bulb-type lectin" evidence="5">
    <location>
        <begin position="33"/>
        <end position="164"/>
    </location>
</feature>
<evidence type="ECO:0000313" key="7">
    <source>
        <dbReference type="EMBL" id="KAJ7981820.1"/>
    </source>
</evidence>
<dbReference type="SUPFAM" id="SSF51110">
    <property type="entry name" value="alpha-D-mannose-specific plant lectins"/>
    <property type="match status" value="1"/>
</dbReference>
<feature type="non-terminal residue" evidence="7">
    <location>
        <position position="1"/>
    </location>
</feature>
<protein>
    <submittedName>
        <fullName evidence="7">Epidermis-specific secreted glycoprotein EP1-like</fullName>
    </submittedName>
</protein>
<dbReference type="InterPro" id="IPR035446">
    <property type="entry name" value="SLSG/EP1"/>
</dbReference>
<dbReference type="SMART" id="SM00108">
    <property type="entry name" value="B_lectin"/>
    <property type="match status" value="1"/>
</dbReference>
<organism evidence="7 8">
    <name type="scientific">Quillaja saponaria</name>
    <name type="common">Soap bark tree</name>
    <dbReference type="NCBI Taxonomy" id="32244"/>
    <lineage>
        <taxon>Eukaryota</taxon>
        <taxon>Viridiplantae</taxon>
        <taxon>Streptophyta</taxon>
        <taxon>Embryophyta</taxon>
        <taxon>Tracheophyta</taxon>
        <taxon>Spermatophyta</taxon>
        <taxon>Magnoliopsida</taxon>
        <taxon>eudicotyledons</taxon>
        <taxon>Gunneridae</taxon>
        <taxon>Pentapetalae</taxon>
        <taxon>rosids</taxon>
        <taxon>fabids</taxon>
        <taxon>Fabales</taxon>
        <taxon>Quillajaceae</taxon>
        <taxon>Quillaja</taxon>
    </lineage>
</organism>
<dbReference type="Pfam" id="PF01453">
    <property type="entry name" value="B_lectin"/>
    <property type="match status" value="1"/>
</dbReference>
<keyword evidence="8" id="KW-1185">Reference proteome</keyword>
<dbReference type="PROSITE" id="PS50927">
    <property type="entry name" value="BULB_LECTIN"/>
    <property type="match status" value="1"/>
</dbReference>
<dbReference type="PROSITE" id="PS50948">
    <property type="entry name" value="PAN"/>
    <property type="match status" value="1"/>
</dbReference>
<dbReference type="InterPro" id="IPR001480">
    <property type="entry name" value="Bulb-type_lectin_dom"/>
</dbReference>
<gene>
    <name evidence="7" type="ORF">O6P43_001037</name>
</gene>
<keyword evidence="1 4" id="KW-0732">Signal</keyword>
<evidence type="ECO:0000256" key="2">
    <source>
        <dbReference type="ARBA" id="ARBA00023157"/>
    </source>
</evidence>
<evidence type="ECO:0000259" key="6">
    <source>
        <dbReference type="PROSITE" id="PS50948"/>
    </source>
</evidence>
<dbReference type="KEGG" id="qsa:O6P43_001037"/>
<reference evidence="7 8" key="1">
    <citation type="journal article" date="2023" name="Science">
        <title>Elucidation of the pathway for biosynthesis of saponin adjuvants from the soapbark tree.</title>
        <authorList>
            <person name="Reed J."/>
            <person name="Orme A."/>
            <person name="El-Demerdash A."/>
            <person name="Owen C."/>
            <person name="Martin L.B.B."/>
            <person name="Misra R.C."/>
            <person name="Kikuchi S."/>
            <person name="Rejzek M."/>
            <person name="Martin A.C."/>
            <person name="Harkess A."/>
            <person name="Leebens-Mack J."/>
            <person name="Louveau T."/>
            <person name="Stephenson M.J."/>
            <person name="Osbourn A."/>
        </authorList>
    </citation>
    <scope>NUCLEOTIDE SEQUENCE [LARGE SCALE GENOMIC DNA]</scope>
    <source>
        <strain evidence="7">S10</strain>
    </source>
</reference>
<sequence>TSTKMASTNISMLSFLILSFFAFKFAQAVVPQNETFSFVNEGEFGPFIVEYDGNYRVLSVFNAPFQLAFYNTTPNAYSLALRMGLTRSESLFRWVWEANRGNPVGEKATLKFGTDGNLVLADADGRIAWQTNTANKGVVAFRLLSNGNIVLLDSKGNFVWQSFDHPTDTLLVGQSLRVGGPTKLVSRASEGQNINGPYSFILEPKGLALYYKTKDIPKPILYFLSSDWFTISKGSLENVTLGANVNTDQGDATDLTLDFQVANSSTSGNRILSRPNYNSTLTFLRLGIDGNIKLYTYNDKVDSSAWEVTYILFDRDSSTETECQLPSRCLEFGLCQDNQCVACPLSNGLVGWSKDCKSKALTSCGVKDFHYYKVEGVEHFMNKYTKGSAVSEKECENKCTKDCKCLGYFYHRDESRCWIAYVLKTLTKVENSTHVGFIKVPN</sequence>
<dbReference type="Proteomes" id="UP001163823">
    <property type="component" value="Chromosome 1"/>
</dbReference>
<dbReference type="InterPro" id="IPR003609">
    <property type="entry name" value="Pan_app"/>
</dbReference>